<dbReference type="EMBL" id="AOIJ01000061">
    <property type="protein sequence ID" value="ELY77559.1"/>
    <property type="molecule type" value="Genomic_DNA"/>
</dbReference>
<proteinExistence type="predicted"/>
<dbReference type="AlphaFoldDB" id="L9YTW3"/>
<dbReference type="InterPro" id="IPR036291">
    <property type="entry name" value="NAD(P)-bd_dom_sf"/>
</dbReference>
<dbReference type="InterPro" id="IPR005913">
    <property type="entry name" value="dTDP_dehydrorham_reduct"/>
</dbReference>
<dbReference type="PANTHER" id="PTHR10491">
    <property type="entry name" value="DTDP-4-DEHYDRORHAMNOSE REDUCTASE"/>
    <property type="match status" value="1"/>
</dbReference>
<evidence type="ECO:0000313" key="3">
    <source>
        <dbReference type="Proteomes" id="UP000011592"/>
    </source>
</evidence>
<dbReference type="NCBIfam" id="TIGR01214">
    <property type="entry name" value="rmlD"/>
    <property type="match status" value="1"/>
</dbReference>
<dbReference type="Pfam" id="PF04321">
    <property type="entry name" value="RmlD_sub_bind"/>
    <property type="match status" value="1"/>
</dbReference>
<dbReference type="PATRIC" id="fig|1230459.4.peg.3129"/>
<gene>
    <name evidence="2" type="ORF">C486_15684</name>
</gene>
<comment type="caution">
    <text evidence="2">The sequence shown here is derived from an EMBL/GenBank/DDBJ whole genome shotgun (WGS) entry which is preliminary data.</text>
</comment>
<dbReference type="CDD" id="cd05254">
    <property type="entry name" value="dTDP_HR_like_SDR_e"/>
    <property type="match status" value="1"/>
</dbReference>
<dbReference type="InterPro" id="IPR029903">
    <property type="entry name" value="RmlD-like-bd"/>
</dbReference>
<accession>L9YTW3</accession>
<dbReference type="RefSeq" id="WP_008457522.1">
    <property type="nucleotide sequence ID" value="NZ_AOIJ01000061.1"/>
</dbReference>
<feature type="domain" description="RmlD-like substrate binding" evidence="1">
    <location>
        <begin position="1"/>
        <end position="291"/>
    </location>
</feature>
<protein>
    <submittedName>
        <fullName evidence="2">dTDP-4-dehydrorhamnose reductase</fullName>
    </submittedName>
</protein>
<dbReference type="SUPFAM" id="SSF51735">
    <property type="entry name" value="NAD(P)-binding Rossmann-fold domains"/>
    <property type="match status" value="1"/>
</dbReference>
<dbReference type="Gene3D" id="3.40.50.720">
    <property type="entry name" value="NAD(P)-binding Rossmann-like Domain"/>
    <property type="match status" value="1"/>
</dbReference>
<dbReference type="Proteomes" id="UP000011592">
    <property type="component" value="Unassembled WGS sequence"/>
</dbReference>
<reference evidence="2 3" key="1">
    <citation type="journal article" date="2014" name="PLoS Genet.">
        <title>Phylogenetically driven sequencing of extremely halophilic archaea reveals strategies for static and dynamic osmo-response.</title>
        <authorList>
            <person name="Becker E.A."/>
            <person name="Seitzer P.M."/>
            <person name="Tritt A."/>
            <person name="Larsen D."/>
            <person name="Krusor M."/>
            <person name="Yao A.I."/>
            <person name="Wu D."/>
            <person name="Madern D."/>
            <person name="Eisen J.A."/>
            <person name="Darling A.E."/>
            <person name="Facciotti M.T."/>
        </authorList>
    </citation>
    <scope>NUCLEOTIDE SEQUENCE [LARGE SCALE GENOMIC DNA]</scope>
    <source>
        <strain evidence="2 3">JCM 14663</strain>
    </source>
</reference>
<sequence>MQLLVVGANGLLGSNVVRASQQRGWDVYGTYHSTQPTFHIPLKQFDLREYDSFGDILTEHDPDVVINCAAMTDVDSCETNPEQAYVLNGDAPGGLAAHCDANGVEFVHISTDYVFDGTEREPYSESADTNAVQVYGESKLAGEQAVIEETTDALVARLSFVWGIHCSSNDLTGFPAWVRDQLQSDQDIPLFTDQWVTPTRAGQAAKILLDLVEQDATGLFHITCSSCVTPYEFGEVIADRIDSSEELLSEGSIDDVERDATRPTHSCLDVEKVESELGRPQPTLREDVETVWGALR</sequence>
<name>L9YTW3_9EURY</name>
<keyword evidence="3" id="KW-1185">Reference proteome</keyword>
<dbReference type="PANTHER" id="PTHR10491:SF4">
    <property type="entry name" value="METHIONINE ADENOSYLTRANSFERASE 2 SUBUNIT BETA"/>
    <property type="match status" value="1"/>
</dbReference>
<evidence type="ECO:0000259" key="1">
    <source>
        <dbReference type="Pfam" id="PF04321"/>
    </source>
</evidence>
<evidence type="ECO:0000313" key="2">
    <source>
        <dbReference type="EMBL" id="ELY77559.1"/>
    </source>
</evidence>
<organism evidence="2 3">
    <name type="scientific">Natrinema gari JCM 14663</name>
    <dbReference type="NCBI Taxonomy" id="1230459"/>
    <lineage>
        <taxon>Archaea</taxon>
        <taxon>Methanobacteriati</taxon>
        <taxon>Methanobacteriota</taxon>
        <taxon>Stenosarchaea group</taxon>
        <taxon>Halobacteria</taxon>
        <taxon>Halobacteriales</taxon>
        <taxon>Natrialbaceae</taxon>
        <taxon>Natrinema</taxon>
    </lineage>
</organism>